<feature type="region of interest" description="Disordered" evidence="1">
    <location>
        <begin position="56"/>
        <end position="76"/>
    </location>
</feature>
<organism evidence="2 3">
    <name type="scientific">Zostera marina</name>
    <name type="common">Eelgrass</name>
    <dbReference type="NCBI Taxonomy" id="29655"/>
    <lineage>
        <taxon>Eukaryota</taxon>
        <taxon>Viridiplantae</taxon>
        <taxon>Streptophyta</taxon>
        <taxon>Embryophyta</taxon>
        <taxon>Tracheophyta</taxon>
        <taxon>Spermatophyta</taxon>
        <taxon>Magnoliopsida</taxon>
        <taxon>Liliopsida</taxon>
        <taxon>Zosteraceae</taxon>
        <taxon>Zostera</taxon>
    </lineage>
</organism>
<proteinExistence type="predicted"/>
<dbReference type="EMBL" id="LFYR01001978">
    <property type="protein sequence ID" value="KMZ58145.1"/>
    <property type="molecule type" value="Genomic_DNA"/>
</dbReference>
<evidence type="ECO:0000313" key="3">
    <source>
        <dbReference type="Proteomes" id="UP000036987"/>
    </source>
</evidence>
<reference evidence="3" key="1">
    <citation type="journal article" date="2016" name="Nature">
        <title>The genome of the seagrass Zostera marina reveals angiosperm adaptation to the sea.</title>
        <authorList>
            <person name="Olsen J.L."/>
            <person name="Rouze P."/>
            <person name="Verhelst B."/>
            <person name="Lin Y.-C."/>
            <person name="Bayer T."/>
            <person name="Collen J."/>
            <person name="Dattolo E."/>
            <person name="De Paoli E."/>
            <person name="Dittami S."/>
            <person name="Maumus F."/>
            <person name="Michel G."/>
            <person name="Kersting A."/>
            <person name="Lauritano C."/>
            <person name="Lohaus R."/>
            <person name="Toepel M."/>
            <person name="Tonon T."/>
            <person name="Vanneste K."/>
            <person name="Amirebrahimi M."/>
            <person name="Brakel J."/>
            <person name="Bostroem C."/>
            <person name="Chovatia M."/>
            <person name="Grimwood J."/>
            <person name="Jenkins J.W."/>
            <person name="Jueterbock A."/>
            <person name="Mraz A."/>
            <person name="Stam W.T."/>
            <person name="Tice H."/>
            <person name="Bornberg-Bauer E."/>
            <person name="Green P.J."/>
            <person name="Pearson G.A."/>
            <person name="Procaccini G."/>
            <person name="Duarte C.M."/>
            <person name="Schmutz J."/>
            <person name="Reusch T.B.H."/>
            <person name="Van de Peer Y."/>
        </authorList>
    </citation>
    <scope>NUCLEOTIDE SEQUENCE [LARGE SCALE GENOMIC DNA]</scope>
    <source>
        <strain evidence="3">cv. Finnish</strain>
    </source>
</reference>
<comment type="caution">
    <text evidence="2">The sequence shown here is derived from an EMBL/GenBank/DDBJ whole genome shotgun (WGS) entry which is preliminary data.</text>
</comment>
<dbReference type="Proteomes" id="UP000036987">
    <property type="component" value="Unassembled WGS sequence"/>
</dbReference>
<name>A0A0K9NQB9_ZOSMR</name>
<protein>
    <submittedName>
        <fullName evidence="2">Uncharacterized protein</fullName>
    </submittedName>
</protein>
<evidence type="ECO:0000256" key="1">
    <source>
        <dbReference type="SAM" id="MobiDB-lite"/>
    </source>
</evidence>
<gene>
    <name evidence="2" type="ORF">ZOSMA_7G01770</name>
</gene>
<accession>A0A0K9NQB9</accession>
<keyword evidence="3" id="KW-1185">Reference proteome</keyword>
<evidence type="ECO:0000313" key="2">
    <source>
        <dbReference type="EMBL" id="KMZ58145.1"/>
    </source>
</evidence>
<dbReference type="AlphaFoldDB" id="A0A0K9NQB9"/>
<sequence length="76" mass="8383">MTHKKRSTLGSSSTPEYDVSCFCPSCLADSMHQEDHHRNKDARARDDLHRAFGHANIDDARVGNGPSNPHVIPSSI</sequence>